<dbReference type="Proteomes" id="UP000604241">
    <property type="component" value="Unassembled WGS sequence"/>
</dbReference>
<sequence length="157" mass="15277">MHRWAPGLVRRALAVAVAAGVGLTGAAGAYATADAPPAPVVVTVDLGWSPTATDPAAPSQGATEAASSEVVPVASQVPTITAAAAAAAPAGSVEVRPGDTLWGLAARALGPGASDAAIAAEWPRWYAANAATIGPDPDVLQPGQVLVVPTHPDGGAR</sequence>
<dbReference type="InterPro" id="IPR036779">
    <property type="entry name" value="LysM_dom_sf"/>
</dbReference>
<dbReference type="Gene3D" id="3.10.350.10">
    <property type="entry name" value="LysM domain"/>
    <property type="match status" value="1"/>
</dbReference>
<organism evidence="3 4">
    <name type="scientific">Cellulomonas avistercoris</name>
    <dbReference type="NCBI Taxonomy" id="2762242"/>
    <lineage>
        <taxon>Bacteria</taxon>
        <taxon>Bacillati</taxon>
        <taxon>Actinomycetota</taxon>
        <taxon>Actinomycetes</taxon>
        <taxon>Micrococcales</taxon>
        <taxon>Cellulomonadaceae</taxon>
        <taxon>Cellulomonas</taxon>
    </lineage>
</organism>
<gene>
    <name evidence="3" type="ORF">H9657_07085</name>
</gene>
<name>A0ABR8QC80_9CELL</name>
<evidence type="ECO:0000256" key="1">
    <source>
        <dbReference type="SAM" id="SignalP"/>
    </source>
</evidence>
<dbReference type="PROSITE" id="PS51782">
    <property type="entry name" value="LYSM"/>
    <property type="match status" value="1"/>
</dbReference>
<dbReference type="CDD" id="cd00118">
    <property type="entry name" value="LysM"/>
    <property type="match status" value="1"/>
</dbReference>
<keyword evidence="1" id="KW-0732">Signal</keyword>
<comment type="caution">
    <text evidence="3">The sequence shown here is derived from an EMBL/GenBank/DDBJ whole genome shotgun (WGS) entry which is preliminary data.</text>
</comment>
<keyword evidence="4" id="KW-1185">Reference proteome</keyword>
<evidence type="ECO:0000313" key="3">
    <source>
        <dbReference type="EMBL" id="MBD7918043.1"/>
    </source>
</evidence>
<reference evidence="3 4" key="1">
    <citation type="submission" date="2020-08" db="EMBL/GenBank/DDBJ databases">
        <title>A Genomic Blueprint of the Chicken Gut Microbiome.</title>
        <authorList>
            <person name="Gilroy R."/>
            <person name="Ravi A."/>
            <person name="Getino M."/>
            <person name="Pursley I."/>
            <person name="Horton D.L."/>
            <person name="Alikhan N.-F."/>
            <person name="Baker D."/>
            <person name="Gharbi K."/>
            <person name="Hall N."/>
            <person name="Watson M."/>
            <person name="Adriaenssens E.M."/>
            <person name="Foster-Nyarko E."/>
            <person name="Jarju S."/>
            <person name="Secka A."/>
            <person name="Antonio M."/>
            <person name="Oren A."/>
            <person name="Chaudhuri R."/>
            <person name="La Ragione R.M."/>
            <person name="Hildebrand F."/>
            <person name="Pallen M.J."/>
        </authorList>
    </citation>
    <scope>NUCLEOTIDE SEQUENCE [LARGE SCALE GENOMIC DNA]</scope>
    <source>
        <strain evidence="3 4">Sa3CUA2</strain>
    </source>
</reference>
<feature type="chain" id="PRO_5047485156" evidence="1">
    <location>
        <begin position="30"/>
        <end position="157"/>
    </location>
</feature>
<evidence type="ECO:0000313" key="4">
    <source>
        <dbReference type="Proteomes" id="UP000604241"/>
    </source>
</evidence>
<dbReference type="InterPro" id="IPR018392">
    <property type="entry name" value="LysM"/>
</dbReference>
<feature type="signal peptide" evidence="1">
    <location>
        <begin position="1"/>
        <end position="29"/>
    </location>
</feature>
<proteinExistence type="predicted"/>
<dbReference type="EMBL" id="JACSQV010000005">
    <property type="protein sequence ID" value="MBD7918043.1"/>
    <property type="molecule type" value="Genomic_DNA"/>
</dbReference>
<dbReference type="Pfam" id="PF01476">
    <property type="entry name" value="LysM"/>
    <property type="match status" value="1"/>
</dbReference>
<accession>A0ABR8QC80</accession>
<feature type="domain" description="LysM" evidence="2">
    <location>
        <begin position="91"/>
        <end position="148"/>
    </location>
</feature>
<evidence type="ECO:0000259" key="2">
    <source>
        <dbReference type="PROSITE" id="PS51782"/>
    </source>
</evidence>
<protein>
    <submittedName>
        <fullName evidence="3">LysM peptidoglycan-binding domain-containing protein</fullName>
    </submittedName>
</protein>